<dbReference type="Proteomes" id="UP000830236">
    <property type="component" value="Chromosome"/>
</dbReference>
<dbReference type="NCBIfam" id="TIGR03930">
    <property type="entry name" value="WXG100_ESAT6"/>
    <property type="match status" value="1"/>
</dbReference>
<dbReference type="SUPFAM" id="SSF140453">
    <property type="entry name" value="EsxAB dimer-like"/>
    <property type="match status" value="1"/>
</dbReference>
<reference evidence="2" key="1">
    <citation type="submission" date="2022-05" db="EMBL/GenBank/DDBJ databases">
        <title>Using nanopore sequencing to obtain complete genomes from saliva samples.</title>
        <authorList>
            <person name="Baker J.L."/>
        </authorList>
    </citation>
    <scope>NUCLEOTIDE SEQUENCE</scope>
    <source>
        <strain evidence="2">JCVI-JB-Ag32</strain>
    </source>
</reference>
<accession>A0A9E7AML8</accession>
<evidence type="ECO:0000313" key="3">
    <source>
        <dbReference type="Proteomes" id="UP000830236"/>
    </source>
</evidence>
<proteinExistence type="inferred from homology"/>
<dbReference type="AlphaFoldDB" id="A0A9E7AML8"/>
<dbReference type="InterPro" id="IPR010310">
    <property type="entry name" value="T7SS_ESAT-6-like"/>
</dbReference>
<dbReference type="Pfam" id="PF06013">
    <property type="entry name" value="WXG100"/>
    <property type="match status" value="1"/>
</dbReference>
<dbReference type="EMBL" id="CP097095">
    <property type="protein sequence ID" value="UQF79639.1"/>
    <property type="molecule type" value="Genomic_DNA"/>
</dbReference>
<sequence>MIISANTDELESNSARASRLCGSIRADAQALDSALKALQASWKGQAATQAAACEHEWAQAQNQVNACLEHISLALGNAATTYSSTEAQVRTQFVMR</sequence>
<evidence type="ECO:0000256" key="1">
    <source>
        <dbReference type="RuleBase" id="RU362001"/>
    </source>
</evidence>
<protein>
    <recommendedName>
        <fullName evidence="1">ESAT-6-like protein</fullName>
    </recommendedName>
</protein>
<dbReference type="KEGG" id="agh:M3I41_08740"/>
<dbReference type="Gene3D" id="1.10.287.1060">
    <property type="entry name" value="ESAT-6-like"/>
    <property type="match status" value="1"/>
</dbReference>
<gene>
    <name evidence="2" type="ORF">M3I41_08740</name>
</gene>
<comment type="similarity">
    <text evidence="1">Belongs to the WXG100 family.</text>
</comment>
<dbReference type="InterPro" id="IPR036689">
    <property type="entry name" value="ESAT-6-like_sf"/>
</dbReference>
<name>A0A9E7AML8_9ACTO</name>
<organism evidence="2 3">
    <name type="scientific">Actinomyces graevenitzii</name>
    <dbReference type="NCBI Taxonomy" id="55565"/>
    <lineage>
        <taxon>Bacteria</taxon>
        <taxon>Bacillati</taxon>
        <taxon>Actinomycetota</taxon>
        <taxon>Actinomycetes</taxon>
        <taxon>Actinomycetales</taxon>
        <taxon>Actinomycetaceae</taxon>
        <taxon>Actinomyces</taxon>
    </lineage>
</organism>
<evidence type="ECO:0000313" key="2">
    <source>
        <dbReference type="EMBL" id="UQF79639.1"/>
    </source>
</evidence>